<feature type="chain" id="PRO_5020545395" evidence="2">
    <location>
        <begin position="23"/>
        <end position="542"/>
    </location>
</feature>
<name>A0A4Q5LT80_9BACT</name>
<gene>
    <name evidence="3" type="ORF">EWM59_25250</name>
</gene>
<proteinExistence type="predicted"/>
<accession>A0A4Q5LT80</accession>
<evidence type="ECO:0000313" key="4">
    <source>
        <dbReference type="Proteomes" id="UP000293162"/>
    </source>
</evidence>
<dbReference type="RefSeq" id="WP_130024018.1">
    <property type="nucleotide sequence ID" value="NZ_SEWF01000070.1"/>
</dbReference>
<feature type="transmembrane region" description="Helical" evidence="1">
    <location>
        <begin position="186"/>
        <end position="207"/>
    </location>
</feature>
<keyword evidence="1" id="KW-0472">Membrane</keyword>
<keyword evidence="1" id="KW-0812">Transmembrane</keyword>
<feature type="transmembrane region" description="Helical" evidence="1">
    <location>
        <begin position="143"/>
        <end position="165"/>
    </location>
</feature>
<reference evidence="3 4" key="1">
    <citation type="submission" date="2019-02" db="EMBL/GenBank/DDBJ databases">
        <title>Bacterial novel species Emticicia sp. 17J42-9 isolated from soil.</title>
        <authorList>
            <person name="Jung H.-Y."/>
        </authorList>
    </citation>
    <scope>NUCLEOTIDE SEQUENCE [LARGE SCALE GENOMIC DNA]</scope>
    <source>
        <strain evidence="3 4">17J42-9</strain>
    </source>
</reference>
<dbReference type="Proteomes" id="UP000293162">
    <property type="component" value="Unassembled WGS sequence"/>
</dbReference>
<keyword evidence="1" id="KW-1133">Transmembrane helix</keyword>
<keyword evidence="4" id="KW-1185">Reference proteome</keyword>
<evidence type="ECO:0000313" key="3">
    <source>
        <dbReference type="EMBL" id="RYU92826.1"/>
    </source>
</evidence>
<evidence type="ECO:0000256" key="2">
    <source>
        <dbReference type="SAM" id="SignalP"/>
    </source>
</evidence>
<sequence length="542" mass="59118">MNFKKIIILFLVAIGMMNQAKAHIGSAGVVQEGKAGNYQIQVYIEPPDVIPGVAKVSVSVDGTDIEEVSLSPIYYWAGDEGSPKEDKALPIAGEPGRFEGKIWLMESGAASVKIVINGKRSKGETLIPIAALATAKRDLPKSLGWILAGLALLLVGIMTTIIGASTSDSLLKPGVAGDKKTNRSRVVGSTVGLAFCGVLLFVGNNWWGSIAKEYRERYMFRPYTASSKVTIENEQRMLHFKIDSNSIERRWTSYVIPDHGKLMHLFLVRQGSLDAFAHLHPARKDTLTFEAPLPDLPAGKYLVYADILRFHGLQYTIADTVDIPAVNTKSEITEKKTGDSDDTYVVTNPINTKVSVTQAAGISICGTPGVKTPLQDGSSIVWDEKPNQTLKAGQVYDLNFSVMSPDGKPAELQTYLGMMGHAAILKEDGSVYIHLHPNGTFSATAQQVMEKRVGEKTNPSPRLNNAKRFRDSVDNVLRQLQAMPEAERDKVLMGGMIHQPNGHHGGSVSFPYVFPSAGNYRIWLQVKRNGKILTGAFDAKVI</sequence>
<protein>
    <submittedName>
        <fullName evidence="3">Uncharacterized protein</fullName>
    </submittedName>
</protein>
<dbReference type="AlphaFoldDB" id="A0A4Q5LT80"/>
<organism evidence="3 4">
    <name type="scientific">Emticicia agri</name>
    <dbReference type="NCBI Taxonomy" id="2492393"/>
    <lineage>
        <taxon>Bacteria</taxon>
        <taxon>Pseudomonadati</taxon>
        <taxon>Bacteroidota</taxon>
        <taxon>Cytophagia</taxon>
        <taxon>Cytophagales</taxon>
        <taxon>Leadbetterellaceae</taxon>
        <taxon>Emticicia</taxon>
    </lineage>
</organism>
<dbReference type="EMBL" id="SEWF01000070">
    <property type="protein sequence ID" value="RYU92826.1"/>
    <property type="molecule type" value="Genomic_DNA"/>
</dbReference>
<evidence type="ECO:0000256" key="1">
    <source>
        <dbReference type="SAM" id="Phobius"/>
    </source>
</evidence>
<dbReference type="OrthoDB" id="128043at2"/>
<comment type="caution">
    <text evidence="3">The sequence shown here is derived from an EMBL/GenBank/DDBJ whole genome shotgun (WGS) entry which is preliminary data.</text>
</comment>
<keyword evidence="2" id="KW-0732">Signal</keyword>
<feature type="signal peptide" evidence="2">
    <location>
        <begin position="1"/>
        <end position="22"/>
    </location>
</feature>